<dbReference type="PROSITE" id="PS50089">
    <property type="entry name" value="ZF_RING_2"/>
    <property type="match status" value="1"/>
</dbReference>
<keyword evidence="2 4" id="KW-0863">Zinc-finger</keyword>
<dbReference type="Proteomes" id="UP000297245">
    <property type="component" value="Unassembled WGS sequence"/>
</dbReference>
<keyword evidence="3" id="KW-0862">Zinc</keyword>
<evidence type="ECO:0000256" key="1">
    <source>
        <dbReference type="ARBA" id="ARBA00022723"/>
    </source>
</evidence>
<dbReference type="OrthoDB" id="6105938at2759"/>
<dbReference type="EMBL" id="ML179236">
    <property type="protein sequence ID" value="THU93932.1"/>
    <property type="molecule type" value="Genomic_DNA"/>
</dbReference>
<protein>
    <recommendedName>
        <fullName evidence="6">RING-type domain-containing protein</fullName>
    </recommendedName>
</protein>
<dbReference type="AlphaFoldDB" id="A0A4S8LWC0"/>
<dbReference type="PROSITE" id="PS00518">
    <property type="entry name" value="ZF_RING_1"/>
    <property type="match status" value="1"/>
</dbReference>
<dbReference type="GO" id="GO:0008270">
    <property type="term" value="F:zinc ion binding"/>
    <property type="evidence" value="ECO:0007669"/>
    <property type="project" value="UniProtKB-KW"/>
</dbReference>
<evidence type="ECO:0000313" key="8">
    <source>
        <dbReference type="Proteomes" id="UP000297245"/>
    </source>
</evidence>
<evidence type="ECO:0000256" key="2">
    <source>
        <dbReference type="ARBA" id="ARBA00022771"/>
    </source>
</evidence>
<keyword evidence="1" id="KW-0479">Metal-binding</keyword>
<reference evidence="7 8" key="1">
    <citation type="journal article" date="2019" name="Nat. Ecol. Evol.">
        <title>Megaphylogeny resolves global patterns of mushroom evolution.</title>
        <authorList>
            <person name="Varga T."/>
            <person name="Krizsan K."/>
            <person name="Foldi C."/>
            <person name="Dima B."/>
            <person name="Sanchez-Garcia M."/>
            <person name="Sanchez-Ramirez S."/>
            <person name="Szollosi G.J."/>
            <person name="Szarkandi J.G."/>
            <person name="Papp V."/>
            <person name="Albert L."/>
            <person name="Andreopoulos W."/>
            <person name="Angelini C."/>
            <person name="Antonin V."/>
            <person name="Barry K.W."/>
            <person name="Bougher N.L."/>
            <person name="Buchanan P."/>
            <person name="Buyck B."/>
            <person name="Bense V."/>
            <person name="Catcheside P."/>
            <person name="Chovatia M."/>
            <person name="Cooper J."/>
            <person name="Damon W."/>
            <person name="Desjardin D."/>
            <person name="Finy P."/>
            <person name="Geml J."/>
            <person name="Haridas S."/>
            <person name="Hughes K."/>
            <person name="Justo A."/>
            <person name="Karasinski D."/>
            <person name="Kautmanova I."/>
            <person name="Kiss B."/>
            <person name="Kocsube S."/>
            <person name="Kotiranta H."/>
            <person name="LaButti K.M."/>
            <person name="Lechner B.E."/>
            <person name="Liimatainen K."/>
            <person name="Lipzen A."/>
            <person name="Lukacs Z."/>
            <person name="Mihaltcheva S."/>
            <person name="Morgado L.N."/>
            <person name="Niskanen T."/>
            <person name="Noordeloos M.E."/>
            <person name="Ohm R.A."/>
            <person name="Ortiz-Santana B."/>
            <person name="Ovrebo C."/>
            <person name="Racz N."/>
            <person name="Riley R."/>
            <person name="Savchenko A."/>
            <person name="Shiryaev A."/>
            <person name="Soop K."/>
            <person name="Spirin V."/>
            <person name="Szebenyi C."/>
            <person name="Tomsovsky M."/>
            <person name="Tulloss R.E."/>
            <person name="Uehling J."/>
            <person name="Grigoriev I.V."/>
            <person name="Vagvolgyi C."/>
            <person name="Papp T."/>
            <person name="Martin F.M."/>
            <person name="Miettinen O."/>
            <person name="Hibbett D.S."/>
            <person name="Nagy L.G."/>
        </authorList>
    </citation>
    <scope>NUCLEOTIDE SEQUENCE [LARGE SCALE GENOMIC DNA]</scope>
    <source>
        <strain evidence="7 8">CBS 962.96</strain>
    </source>
</reference>
<accession>A0A4S8LWC0</accession>
<evidence type="ECO:0000259" key="6">
    <source>
        <dbReference type="PROSITE" id="PS50089"/>
    </source>
</evidence>
<dbReference type="InterPro" id="IPR001841">
    <property type="entry name" value="Znf_RING"/>
</dbReference>
<organism evidence="7 8">
    <name type="scientific">Dendrothele bispora (strain CBS 962.96)</name>
    <dbReference type="NCBI Taxonomy" id="1314807"/>
    <lineage>
        <taxon>Eukaryota</taxon>
        <taxon>Fungi</taxon>
        <taxon>Dikarya</taxon>
        <taxon>Basidiomycota</taxon>
        <taxon>Agaricomycotina</taxon>
        <taxon>Agaricomycetes</taxon>
        <taxon>Agaricomycetidae</taxon>
        <taxon>Agaricales</taxon>
        <taxon>Agaricales incertae sedis</taxon>
        <taxon>Dendrothele</taxon>
    </lineage>
</organism>
<evidence type="ECO:0000313" key="7">
    <source>
        <dbReference type="EMBL" id="THU93932.1"/>
    </source>
</evidence>
<dbReference type="InterPro" id="IPR013083">
    <property type="entry name" value="Znf_RING/FYVE/PHD"/>
</dbReference>
<evidence type="ECO:0000256" key="3">
    <source>
        <dbReference type="ARBA" id="ARBA00022833"/>
    </source>
</evidence>
<name>A0A4S8LWC0_DENBC</name>
<gene>
    <name evidence="7" type="ORF">K435DRAFT_669316</name>
</gene>
<dbReference type="Pfam" id="PF14634">
    <property type="entry name" value="zf-RING_5"/>
    <property type="match status" value="1"/>
</dbReference>
<dbReference type="InterPro" id="IPR017907">
    <property type="entry name" value="Znf_RING_CS"/>
</dbReference>
<dbReference type="SUPFAM" id="SSF57850">
    <property type="entry name" value="RING/U-box"/>
    <property type="match status" value="1"/>
</dbReference>
<proteinExistence type="predicted"/>
<dbReference type="SMART" id="SM00184">
    <property type="entry name" value="RING"/>
    <property type="match status" value="1"/>
</dbReference>
<evidence type="ECO:0000256" key="4">
    <source>
        <dbReference type="PROSITE-ProRule" id="PRU00175"/>
    </source>
</evidence>
<feature type="domain" description="RING-type" evidence="6">
    <location>
        <begin position="10"/>
        <end position="50"/>
    </location>
</feature>
<keyword evidence="5" id="KW-0175">Coiled coil</keyword>
<keyword evidence="8" id="KW-1185">Reference proteome</keyword>
<sequence>MLCLASESACDICLDAFDNKHKVPCVLDCGHVFCQSCIPRVDPPVCPVCREEFDPQHFIKMYGINIPTTTGPLYSEASHIRKAIEDVINLGTTETEVPGLIAECKAFARLREQEFDDLRNTCRLLVHLCNVQTRLNQHERLVKSLQEERVNFQASENDLRRKLNETQSSMIDLLK</sequence>
<evidence type="ECO:0000256" key="5">
    <source>
        <dbReference type="SAM" id="Coils"/>
    </source>
</evidence>
<feature type="coiled-coil region" evidence="5">
    <location>
        <begin position="135"/>
        <end position="165"/>
    </location>
</feature>
<dbReference type="Gene3D" id="3.30.40.10">
    <property type="entry name" value="Zinc/RING finger domain, C3HC4 (zinc finger)"/>
    <property type="match status" value="1"/>
</dbReference>